<evidence type="ECO:0000313" key="1">
    <source>
        <dbReference type="EMBL" id="MBC8749540.1"/>
    </source>
</evidence>
<dbReference type="EMBL" id="VZQQ01000021">
    <property type="protein sequence ID" value="MBC8749540.1"/>
    <property type="molecule type" value="Genomic_DNA"/>
</dbReference>
<organism evidence="1 2">
    <name type="scientific">Paraburkholderia podalyriae</name>
    <dbReference type="NCBI Taxonomy" id="1938811"/>
    <lineage>
        <taxon>Bacteria</taxon>
        <taxon>Pseudomonadati</taxon>
        <taxon>Pseudomonadota</taxon>
        <taxon>Betaproteobacteria</taxon>
        <taxon>Burkholderiales</taxon>
        <taxon>Burkholderiaceae</taxon>
        <taxon>Paraburkholderia</taxon>
    </lineage>
</organism>
<dbReference type="SUPFAM" id="SSF56003">
    <property type="entry name" value="Molybdenum cofactor-binding domain"/>
    <property type="match status" value="1"/>
</dbReference>
<proteinExistence type="predicted"/>
<protein>
    <submittedName>
        <fullName evidence="1">Uncharacterized protein</fullName>
    </submittedName>
</protein>
<dbReference type="InterPro" id="IPR052516">
    <property type="entry name" value="N-heterocyclic_Hydroxylase"/>
</dbReference>
<reference evidence="1 2" key="1">
    <citation type="submission" date="2019-09" db="EMBL/GenBank/DDBJ databases">
        <title>Paraburkholderia podalyriae sp. nov., A South African Podalyria-associated rhizobium.</title>
        <authorList>
            <person name="Mavima L."/>
            <person name="Beukes C.W."/>
            <person name="Palmer M."/>
            <person name="De Meyer S.E."/>
            <person name="James E.K."/>
            <person name="Maluk M."/>
            <person name="Avontuur J.R."/>
            <person name="Chan W.Y."/>
            <person name="Venter S.N."/>
            <person name="Steenkamp E.T."/>
        </authorList>
    </citation>
    <scope>NUCLEOTIDE SEQUENCE [LARGE SCALE GENOMIC DNA]</scope>
    <source>
        <strain evidence="1 2">WC7.3b</strain>
    </source>
</reference>
<dbReference type="PANTHER" id="PTHR47495:SF2">
    <property type="entry name" value="ALDEHYDE DEHYDROGENASE"/>
    <property type="match status" value="1"/>
</dbReference>
<dbReference type="InterPro" id="IPR037165">
    <property type="entry name" value="AldOxase/xan_DH_Mopterin-bd_sf"/>
</dbReference>
<accession>A0ABR7PTH0</accession>
<dbReference type="RefSeq" id="WP_187636539.1">
    <property type="nucleotide sequence ID" value="NZ_VZQQ01000021.1"/>
</dbReference>
<sequence>MLLGGAGVVSGLGAPVVGWTALPPEPRLVTAQPLLVRQDQSALNGWVKIGTDNTVGIVMCKSERGQSIDTGLAMVPAEELNADWNQVRVERAPIDKIYQNIAGLVDGLPFQPDDDGMLMAVAERVAGKAMREIGVMFTGASSSIKDLWLPMRQAGASTCAMLVAAAAGRAGSGLATFF</sequence>
<gene>
    <name evidence="1" type="ORF">F6X42_24050</name>
</gene>
<evidence type="ECO:0000313" key="2">
    <source>
        <dbReference type="Proteomes" id="UP000736373"/>
    </source>
</evidence>
<name>A0ABR7PTH0_9BURK</name>
<keyword evidence="2" id="KW-1185">Reference proteome</keyword>
<dbReference type="PANTHER" id="PTHR47495">
    <property type="entry name" value="ALDEHYDE DEHYDROGENASE"/>
    <property type="match status" value="1"/>
</dbReference>
<comment type="caution">
    <text evidence="1">The sequence shown here is derived from an EMBL/GenBank/DDBJ whole genome shotgun (WGS) entry which is preliminary data.</text>
</comment>
<dbReference type="Gene3D" id="3.30.365.10">
    <property type="entry name" value="Aldehyde oxidase/xanthine dehydrogenase, molybdopterin binding domain"/>
    <property type="match status" value="1"/>
</dbReference>
<dbReference type="Proteomes" id="UP000736373">
    <property type="component" value="Unassembled WGS sequence"/>
</dbReference>